<keyword evidence="1" id="KW-0812">Transmembrane</keyword>
<protein>
    <submittedName>
        <fullName evidence="2">Uncharacterized protein</fullName>
    </submittedName>
</protein>
<name>A0A164PWF8_BACCE</name>
<evidence type="ECO:0000256" key="1">
    <source>
        <dbReference type="SAM" id="Phobius"/>
    </source>
</evidence>
<comment type="caution">
    <text evidence="2">The sequence shown here is derived from an EMBL/GenBank/DDBJ whole genome shotgun (WGS) entry which is preliminary data.</text>
</comment>
<keyword evidence="1" id="KW-1133">Transmembrane helix</keyword>
<dbReference type="EMBL" id="LJKE01000035">
    <property type="protein sequence ID" value="KZD68704.1"/>
    <property type="molecule type" value="Genomic_DNA"/>
</dbReference>
<evidence type="ECO:0000313" key="3">
    <source>
        <dbReference type="Proteomes" id="UP000076482"/>
    </source>
</evidence>
<dbReference type="Proteomes" id="UP000076482">
    <property type="component" value="Unassembled WGS sequence"/>
</dbReference>
<accession>A0A164PWF8</accession>
<keyword evidence="1" id="KW-0472">Membrane</keyword>
<proteinExistence type="predicted"/>
<evidence type="ECO:0000313" key="2">
    <source>
        <dbReference type="EMBL" id="KZD68704.1"/>
    </source>
</evidence>
<sequence length="207" mass="21752">MPALCCGVIFSSRSFGGFVLSLTIALLTISSPIFAVSFTFVLKTILLSSISIISGYFAITLPFSNFSSTGSGFAPSAFKLSFTNSRLLGNSSSIVNTSRRPSLIMFLKVMRYSTSSPKLGVLFEATLVASISPGTSFGVVTVTFASSSLSYFISALSCPFTATTFLTVVSDCIDSFTFTLNVITALSPGCKTPPSVASAPSPRRKSI</sequence>
<gene>
    <name evidence="2" type="ORF">B4088_1657</name>
</gene>
<organism evidence="2 3">
    <name type="scientific">Bacillus cereus</name>
    <dbReference type="NCBI Taxonomy" id="1396"/>
    <lineage>
        <taxon>Bacteria</taxon>
        <taxon>Bacillati</taxon>
        <taxon>Bacillota</taxon>
        <taxon>Bacilli</taxon>
        <taxon>Bacillales</taxon>
        <taxon>Bacillaceae</taxon>
        <taxon>Bacillus</taxon>
        <taxon>Bacillus cereus group</taxon>
    </lineage>
</organism>
<feature type="transmembrane region" description="Helical" evidence="1">
    <location>
        <begin position="32"/>
        <end position="59"/>
    </location>
</feature>
<reference evidence="2 3" key="1">
    <citation type="submission" date="2015-09" db="EMBL/GenBank/DDBJ databases">
        <title>Bacillus cereus food isolates.</title>
        <authorList>
            <person name="Boekhorst J."/>
        </authorList>
    </citation>
    <scope>NUCLEOTIDE SEQUENCE [LARGE SCALE GENOMIC DNA]</scope>
    <source>
        <strain evidence="2 3">B4088</strain>
    </source>
</reference>
<dbReference type="AlphaFoldDB" id="A0A164PWF8"/>